<protein>
    <recommendedName>
        <fullName evidence="4">6-bladed beta-propeller</fullName>
    </recommendedName>
</protein>
<keyword evidence="1" id="KW-1133">Transmembrane helix</keyword>
<sequence>MADFKCMYYLKIQQYGYQSFCWRAISQLMLLIMVIGMLTAGCTSQENIDLLPLEEKEVSGMSLLVPGDSLQEVRAPSEIKAISDGLLVYDYGLEKIFKLDSEGNERLSFGSRGRGPGEFLDVFSFWEFSEGYWIFDYSSTKFIEYDREGNWLEDHPITFEGFPDSPTRVEVINPQQFVIGSGGKKGSLFTLVDIKTKDIQHFGKSVSKYANYNPEAARKAISSGRIPAGQQNEVLLGSNQSGIFSLQQTTAVLEKYSHDGELIWQQGIKIPAIEDLFDRLFEENRRRINRDDFLLEFIYGRRMSANEKGVAILLNTLEDQPVTVAWVPNDGQQVTAVSFPEMDNDLLGLTFTISTDGSYIYFSDALDGELYRAEWPL</sequence>
<keyword evidence="1" id="KW-0812">Transmembrane</keyword>
<evidence type="ECO:0000256" key="1">
    <source>
        <dbReference type="SAM" id="Phobius"/>
    </source>
</evidence>
<dbReference type="RefSeq" id="WP_265764870.1">
    <property type="nucleotide sequence ID" value="NZ_JAGGJA010000003.1"/>
</dbReference>
<comment type="caution">
    <text evidence="2">The sequence shown here is derived from an EMBL/GenBank/DDBJ whole genome shotgun (WGS) entry which is preliminary data.</text>
</comment>
<keyword evidence="1" id="KW-0472">Membrane</keyword>
<evidence type="ECO:0000313" key="2">
    <source>
        <dbReference type="EMBL" id="MCW9706170.1"/>
    </source>
</evidence>
<proteinExistence type="predicted"/>
<organism evidence="2 3">
    <name type="scientific">Fodinibius salsisoli</name>
    <dbReference type="NCBI Taxonomy" id="2820877"/>
    <lineage>
        <taxon>Bacteria</taxon>
        <taxon>Pseudomonadati</taxon>
        <taxon>Balneolota</taxon>
        <taxon>Balneolia</taxon>
        <taxon>Balneolales</taxon>
        <taxon>Balneolaceae</taxon>
        <taxon>Fodinibius</taxon>
    </lineage>
</organism>
<dbReference type="EMBL" id="JAGGJA010000003">
    <property type="protein sequence ID" value="MCW9706170.1"/>
    <property type="molecule type" value="Genomic_DNA"/>
</dbReference>
<name>A0ABT3PJQ0_9BACT</name>
<gene>
    <name evidence="2" type="ORF">J6I44_04870</name>
</gene>
<dbReference type="Proteomes" id="UP001207918">
    <property type="component" value="Unassembled WGS sequence"/>
</dbReference>
<feature type="transmembrane region" description="Helical" evidence="1">
    <location>
        <begin position="20"/>
        <end position="40"/>
    </location>
</feature>
<reference evidence="2 3" key="1">
    <citation type="submission" date="2021-03" db="EMBL/GenBank/DDBJ databases">
        <title>Aliifodinibius sp. nov., a new bacterium isolated from saline soil.</title>
        <authorList>
            <person name="Galisteo C."/>
            <person name="De La Haba R."/>
            <person name="Sanchez-Porro C."/>
            <person name="Ventosa A."/>
        </authorList>
    </citation>
    <scope>NUCLEOTIDE SEQUENCE [LARGE SCALE GENOMIC DNA]</scope>
    <source>
        <strain evidence="2 3">1BSP15-2V2</strain>
    </source>
</reference>
<evidence type="ECO:0000313" key="3">
    <source>
        <dbReference type="Proteomes" id="UP001207918"/>
    </source>
</evidence>
<accession>A0ABT3PJQ0</accession>
<keyword evidence="3" id="KW-1185">Reference proteome</keyword>
<evidence type="ECO:0008006" key="4">
    <source>
        <dbReference type="Google" id="ProtNLM"/>
    </source>
</evidence>
<dbReference type="SUPFAM" id="SSF101898">
    <property type="entry name" value="NHL repeat"/>
    <property type="match status" value="1"/>
</dbReference>